<evidence type="ECO:0000313" key="2">
    <source>
        <dbReference type="Proteomes" id="UP001153332"/>
    </source>
</evidence>
<gene>
    <name evidence="1" type="ORF">O1611_g1611</name>
</gene>
<organism evidence="1 2">
    <name type="scientific">Lasiodiplodia mahajangana</name>
    <dbReference type="NCBI Taxonomy" id="1108764"/>
    <lineage>
        <taxon>Eukaryota</taxon>
        <taxon>Fungi</taxon>
        <taxon>Dikarya</taxon>
        <taxon>Ascomycota</taxon>
        <taxon>Pezizomycotina</taxon>
        <taxon>Dothideomycetes</taxon>
        <taxon>Dothideomycetes incertae sedis</taxon>
        <taxon>Botryosphaeriales</taxon>
        <taxon>Botryosphaeriaceae</taxon>
        <taxon>Lasiodiplodia</taxon>
    </lineage>
</organism>
<accession>A0ACC2JXJ0</accession>
<reference evidence="1" key="1">
    <citation type="submission" date="2022-12" db="EMBL/GenBank/DDBJ databases">
        <title>Genome Sequence of Lasiodiplodia mahajangana.</title>
        <authorList>
            <person name="Buettner E."/>
        </authorList>
    </citation>
    <scope>NUCLEOTIDE SEQUENCE</scope>
    <source>
        <strain evidence="1">VT137</strain>
    </source>
</reference>
<sequence>MQPKRETIAIGYHYTCSDVPWAENGTSIRNWATGIVRLCRAANRGSAAEQMAELYNMIYPGLKQLIVKPDDTPGFRLEDFLTHLEEKAVAHRGTLAQQNTPQTIKRNVVGTIPAIHSSIVLSAVALALYHQNPEIPVLKPIPVLSRLSSRVTLHLAERVTPGSLRVLNGPRSGALRTPRVSMMK</sequence>
<protein>
    <submittedName>
        <fullName evidence="1">Uncharacterized protein</fullName>
    </submittedName>
</protein>
<proteinExistence type="predicted"/>
<evidence type="ECO:0000313" key="1">
    <source>
        <dbReference type="EMBL" id="KAJ8132012.1"/>
    </source>
</evidence>
<name>A0ACC2JXJ0_9PEZI</name>
<comment type="caution">
    <text evidence="1">The sequence shown here is derived from an EMBL/GenBank/DDBJ whole genome shotgun (WGS) entry which is preliminary data.</text>
</comment>
<dbReference type="Proteomes" id="UP001153332">
    <property type="component" value="Unassembled WGS sequence"/>
</dbReference>
<keyword evidence="2" id="KW-1185">Reference proteome</keyword>
<dbReference type="EMBL" id="JAPUUL010000192">
    <property type="protein sequence ID" value="KAJ8132012.1"/>
    <property type="molecule type" value="Genomic_DNA"/>
</dbReference>